<feature type="non-terminal residue" evidence="1">
    <location>
        <position position="1"/>
    </location>
</feature>
<sequence length="119" mass="13285">MVKSSVNILCSLCSLGTLKDSKGSNWSFKHKKGYEVAIISFSLSNDHSSNLGAQEHGLDNTIKFKWKSLKDVGQESCITICLFEVLSVLHMMAIMLFSEANSLLVRKNLMDTIERNLSE</sequence>
<dbReference type="AlphaFoldDB" id="A0A7J7N417"/>
<keyword evidence="2" id="KW-1185">Reference proteome</keyword>
<name>A0A7J7N417_9MAGN</name>
<dbReference type="Proteomes" id="UP000541444">
    <property type="component" value="Unassembled WGS sequence"/>
</dbReference>
<protein>
    <submittedName>
        <fullName evidence="1">Uncharacterized protein</fullName>
    </submittedName>
</protein>
<evidence type="ECO:0000313" key="2">
    <source>
        <dbReference type="Proteomes" id="UP000541444"/>
    </source>
</evidence>
<evidence type="ECO:0000313" key="1">
    <source>
        <dbReference type="EMBL" id="KAF6161867.1"/>
    </source>
</evidence>
<dbReference type="PANTHER" id="PTHR23032">
    <property type="entry name" value="BRO1 DOMAIN-CONTAINING PROTEIN BROX"/>
    <property type="match status" value="1"/>
</dbReference>
<accession>A0A7J7N417</accession>
<reference evidence="1 2" key="1">
    <citation type="journal article" date="2020" name="IScience">
        <title>Genome Sequencing of the Endangered Kingdonia uniflora (Circaeasteraceae, Ranunculales) Reveals Potential Mechanisms of Evolutionary Specialization.</title>
        <authorList>
            <person name="Sun Y."/>
            <person name="Deng T."/>
            <person name="Zhang A."/>
            <person name="Moore M.J."/>
            <person name="Landis J.B."/>
            <person name="Lin N."/>
            <person name="Zhang H."/>
            <person name="Zhang X."/>
            <person name="Huang J."/>
            <person name="Zhang X."/>
            <person name="Sun H."/>
            <person name="Wang H."/>
        </authorList>
    </citation>
    <scope>NUCLEOTIDE SEQUENCE [LARGE SCALE GENOMIC DNA]</scope>
    <source>
        <strain evidence="1">TB1705</strain>
        <tissue evidence="1">Leaf</tissue>
    </source>
</reference>
<gene>
    <name evidence="1" type="ORF">GIB67_002577</name>
</gene>
<dbReference type="InterPro" id="IPR038898">
    <property type="entry name" value="BROX"/>
</dbReference>
<proteinExistence type="predicted"/>
<dbReference type="EMBL" id="JACGCM010001077">
    <property type="protein sequence ID" value="KAF6161867.1"/>
    <property type="molecule type" value="Genomic_DNA"/>
</dbReference>
<comment type="caution">
    <text evidence="1">The sequence shown here is derived from an EMBL/GenBank/DDBJ whole genome shotgun (WGS) entry which is preliminary data.</text>
</comment>
<dbReference type="OrthoDB" id="1855524at2759"/>
<dbReference type="PANTHER" id="PTHR23032:SF2">
    <property type="entry name" value="ENDOSOMAL TARGETING BRO1-LIKE DOMAIN-CONTAINING PROTEIN"/>
    <property type="match status" value="1"/>
</dbReference>
<organism evidence="1 2">
    <name type="scientific">Kingdonia uniflora</name>
    <dbReference type="NCBI Taxonomy" id="39325"/>
    <lineage>
        <taxon>Eukaryota</taxon>
        <taxon>Viridiplantae</taxon>
        <taxon>Streptophyta</taxon>
        <taxon>Embryophyta</taxon>
        <taxon>Tracheophyta</taxon>
        <taxon>Spermatophyta</taxon>
        <taxon>Magnoliopsida</taxon>
        <taxon>Ranunculales</taxon>
        <taxon>Circaeasteraceae</taxon>
        <taxon>Kingdonia</taxon>
    </lineage>
</organism>